<protein>
    <submittedName>
        <fullName evidence="1">Uncharacterized protein</fullName>
    </submittedName>
</protein>
<comment type="caution">
    <text evidence="1">The sequence shown here is derived from an EMBL/GenBank/DDBJ whole genome shotgun (WGS) entry which is preliminary data.</text>
</comment>
<dbReference type="EMBL" id="JAUSUR010000004">
    <property type="protein sequence ID" value="MDQ0361558.1"/>
    <property type="molecule type" value="Genomic_DNA"/>
</dbReference>
<keyword evidence="2" id="KW-1185">Reference proteome</keyword>
<reference evidence="1 2" key="1">
    <citation type="submission" date="2023-07" db="EMBL/GenBank/DDBJ databases">
        <title>Genomic Encyclopedia of Type Strains, Phase IV (KMG-IV): sequencing the most valuable type-strain genomes for metagenomic binning, comparative biology and taxonomic classification.</title>
        <authorList>
            <person name="Goeker M."/>
        </authorList>
    </citation>
    <scope>NUCLEOTIDE SEQUENCE [LARGE SCALE GENOMIC DNA]</scope>
    <source>
        <strain evidence="1 2">DSM 16784</strain>
    </source>
</reference>
<dbReference type="Proteomes" id="UP001230220">
    <property type="component" value="Unassembled WGS sequence"/>
</dbReference>
<organism evidence="1 2">
    <name type="scientific">Breznakia pachnodae</name>
    <dbReference type="NCBI Taxonomy" id="265178"/>
    <lineage>
        <taxon>Bacteria</taxon>
        <taxon>Bacillati</taxon>
        <taxon>Bacillota</taxon>
        <taxon>Erysipelotrichia</taxon>
        <taxon>Erysipelotrichales</taxon>
        <taxon>Erysipelotrichaceae</taxon>
        <taxon>Breznakia</taxon>
    </lineage>
</organism>
<dbReference type="RefSeq" id="WP_307408397.1">
    <property type="nucleotide sequence ID" value="NZ_JAUSUR010000004.1"/>
</dbReference>
<proteinExistence type="predicted"/>
<evidence type="ECO:0000313" key="1">
    <source>
        <dbReference type="EMBL" id="MDQ0361558.1"/>
    </source>
</evidence>
<evidence type="ECO:0000313" key="2">
    <source>
        <dbReference type="Proteomes" id="UP001230220"/>
    </source>
</evidence>
<sequence length="159" mass="18869">MQNKIVFCGDTLLYEKIYKHYEYTDEDGNVLGSYFSEDDYNFYHLTNRDYINFIINPIDGIKNIRDLIIQKSWYSNSQLLKILNRIKLFNPNINVVVCMDVVLEKNEIFMHEIVSKQLGYIAINEYEIGEIIGSDYEVDQSNYILKKVKKKQIKKMIKS</sequence>
<name>A0ABU0E3T0_9FIRM</name>
<gene>
    <name evidence="1" type="ORF">J2S15_002308</name>
</gene>
<accession>A0ABU0E3T0</accession>